<reference evidence="2" key="1">
    <citation type="journal article" date="2019" name="Sci. Rep.">
        <title>Draft genome of Tanacetum cinerariifolium, the natural source of mosquito coil.</title>
        <authorList>
            <person name="Yamashiro T."/>
            <person name="Shiraishi A."/>
            <person name="Satake H."/>
            <person name="Nakayama K."/>
        </authorList>
    </citation>
    <scope>NUCLEOTIDE SEQUENCE</scope>
</reference>
<dbReference type="PANTHER" id="PTHR37984">
    <property type="entry name" value="PROTEIN CBG26694"/>
    <property type="match status" value="1"/>
</dbReference>
<evidence type="ECO:0000313" key="2">
    <source>
        <dbReference type="EMBL" id="GEU58436.1"/>
    </source>
</evidence>
<evidence type="ECO:0000259" key="1">
    <source>
        <dbReference type="PROSITE" id="PS50994"/>
    </source>
</evidence>
<keyword evidence="2" id="KW-0695">RNA-directed DNA polymerase</keyword>
<keyword evidence="2" id="KW-0548">Nucleotidyltransferase</keyword>
<dbReference type="InterPro" id="IPR050951">
    <property type="entry name" value="Retrovirus_Pol_polyprotein"/>
</dbReference>
<dbReference type="InterPro" id="IPR043502">
    <property type="entry name" value="DNA/RNA_pol_sf"/>
</dbReference>
<protein>
    <submittedName>
        <fullName evidence="2">Reverse transcriptase domain-containing protein</fullName>
    </submittedName>
</protein>
<dbReference type="Gene3D" id="3.30.420.10">
    <property type="entry name" value="Ribonuclease H-like superfamily/Ribonuclease H"/>
    <property type="match status" value="2"/>
</dbReference>
<name>A0A6L2L9R4_TANCI</name>
<dbReference type="InterPro" id="IPR036397">
    <property type="entry name" value="RNaseH_sf"/>
</dbReference>
<dbReference type="GO" id="GO:0003964">
    <property type="term" value="F:RNA-directed DNA polymerase activity"/>
    <property type="evidence" value="ECO:0007669"/>
    <property type="project" value="UniProtKB-KW"/>
</dbReference>
<keyword evidence="2" id="KW-0808">Transferase</keyword>
<dbReference type="InterPro" id="IPR041588">
    <property type="entry name" value="Integrase_H2C2"/>
</dbReference>
<dbReference type="Pfam" id="PF00078">
    <property type="entry name" value="RVT_1"/>
    <property type="match status" value="1"/>
</dbReference>
<dbReference type="GO" id="GO:0003676">
    <property type="term" value="F:nucleic acid binding"/>
    <property type="evidence" value="ECO:0007669"/>
    <property type="project" value="InterPro"/>
</dbReference>
<comment type="caution">
    <text evidence="2">The sequence shown here is derived from an EMBL/GenBank/DDBJ whole genome shotgun (WGS) entry which is preliminary data.</text>
</comment>
<proteinExistence type="predicted"/>
<dbReference type="AlphaFoldDB" id="A0A6L2L9R4"/>
<dbReference type="Gene3D" id="1.10.340.70">
    <property type="match status" value="1"/>
</dbReference>
<dbReference type="PROSITE" id="PS50994">
    <property type="entry name" value="INTEGRASE"/>
    <property type="match status" value="1"/>
</dbReference>
<dbReference type="SUPFAM" id="SSF56672">
    <property type="entry name" value="DNA/RNA polymerases"/>
    <property type="match status" value="1"/>
</dbReference>
<feature type="domain" description="Integrase catalytic" evidence="1">
    <location>
        <begin position="563"/>
        <end position="653"/>
    </location>
</feature>
<dbReference type="GO" id="GO:0015074">
    <property type="term" value="P:DNA integration"/>
    <property type="evidence" value="ECO:0007669"/>
    <property type="project" value="InterPro"/>
</dbReference>
<dbReference type="Gene3D" id="3.30.70.270">
    <property type="match status" value="1"/>
</dbReference>
<sequence>MCVGLRTWRNPISYQTNNRRKSQSSNKRGISITNSNDWLYPHRGGRNKLCGLLQRNLDIFAWKPADMTGVPRHIAEHRLNVQEGCSPDGGWRMCIDFKDLNKTCPKDGYPLPEIDWKVESLCGFPFKCFLDAYKGYHQIQMAMEDEEKIAFITSQGIFCYTKMPFGLRNVGATYQRLVDKVFHKQIGINLEVYMDDIVIKSHTEDEIVRDVEETFRTLKEINMKLNPKKCAFGVKEEMFVGYKVNAKGLKVCTDKVDDVLSLSSPNSLKDVQKLKGKLISLNRALRGPELNYTSMEKLVLALVHASKCLKRPRVSVKRQILADFVLKRIEEDSLDTPMEEEGELPEPWILFTDGSSCTVGYEAGLILTNPEGMEFTYVLRFRFDATNNEAEYEALIARLWIAEQMGVKNLQANVKALTGSFRAFSIKQIPESENKKVDALSEIASTSFAHLSKQVLVEELKEKSIGEIEILTVVEEEGDTWMTPFFKYLAEGTLPADANYVLREIHEGSCSMHTGTRSVVAKALRTGYDWPTMHKDVRTLIRACQDCQVYKPVPRNPQQKLTSITSPWPFYKWGIDIVGPFSKGPGKVKFLIVAMDYFTKWIEAKPIATITGNQIKKFVWDNIVCRFGIPGEIISDNGKQFRDDPFKYWCEKLSRLDARSKNWIEELPHVLWARRTMIKSSNGDTPFSLTYETEAVIPAEIGMPTLRTAEVDLVGNNEALEINLDLLEEIKEEEAIREAKSKAKMEKYYNSKV</sequence>
<organism evidence="2">
    <name type="scientific">Tanacetum cinerariifolium</name>
    <name type="common">Dalmatian daisy</name>
    <name type="synonym">Chrysanthemum cinerariifolium</name>
    <dbReference type="NCBI Taxonomy" id="118510"/>
    <lineage>
        <taxon>Eukaryota</taxon>
        <taxon>Viridiplantae</taxon>
        <taxon>Streptophyta</taxon>
        <taxon>Embryophyta</taxon>
        <taxon>Tracheophyta</taxon>
        <taxon>Spermatophyta</taxon>
        <taxon>Magnoliopsida</taxon>
        <taxon>eudicotyledons</taxon>
        <taxon>Gunneridae</taxon>
        <taxon>Pentapetalae</taxon>
        <taxon>asterids</taxon>
        <taxon>campanulids</taxon>
        <taxon>Asterales</taxon>
        <taxon>Asteraceae</taxon>
        <taxon>Asteroideae</taxon>
        <taxon>Anthemideae</taxon>
        <taxon>Anthemidinae</taxon>
        <taxon>Tanacetum</taxon>
    </lineage>
</organism>
<accession>A0A6L2L9R4</accession>
<gene>
    <name evidence="2" type="ORF">Tci_030414</name>
</gene>
<dbReference type="InterPro" id="IPR001584">
    <property type="entry name" value="Integrase_cat-core"/>
</dbReference>
<dbReference type="InterPro" id="IPR000477">
    <property type="entry name" value="RT_dom"/>
</dbReference>
<dbReference type="InterPro" id="IPR043128">
    <property type="entry name" value="Rev_trsase/Diguanyl_cyclase"/>
</dbReference>
<dbReference type="EMBL" id="BKCJ010004003">
    <property type="protein sequence ID" value="GEU58436.1"/>
    <property type="molecule type" value="Genomic_DNA"/>
</dbReference>
<dbReference type="SUPFAM" id="SSF53098">
    <property type="entry name" value="Ribonuclease H-like"/>
    <property type="match status" value="1"/>
</dbReference>
<dbReference type="PANTHER" id="PTHR37984:SF5">
    <property type="entry name" value="PROTEIN NYNRIN-LIKE"/>
    <property type="match status" value="1"/>
</dbReference>
<dbReference type="InterPro" id="IPR012337">
    <property type="entry name" value="RNaseH-like_sf"/>
</dbReference>
<dbReference type="Gene3D" id="3.10.10.10">
    <property type="entry name" value="HIV Type 1 Reverse Transcriptase, subunit A, domain 1"/>
    <property type="match status" value="1"/>
</dbReference>
<dbReference type="Pfam" id="PF00665">
    <property type="entry name" value="rve"/>
    <property type="match status" value="1"/>
</dbReference>
<dbReference type="Pfam" id="PF17921">
    <property type="entry name" value="Integrase_H2C2"/>
    <property type="match status" value="1"/>
</dbReference>
<dbReference type="CDD" id="cd01647">
    <property type="entry name" value="RT_LTR"/>
    <property type="match status" value="1"/>
</dbReference>